<organism evidence="3 4">
    <name type="scientific">Mariniflexile aquimaris</name>
    <dbReference type="NCBI Taxonomy" id="881009"/>
    <lineage>
        <taxon>Bacteria</taxon>
        <taxon>Pseudomonadati</taxon>
        <taxon>Bacteroidota</taxon>
        <taxon>Flavobacteriia</taxon>
        <taxon>Flavobacteriales</taxon>
        <taxon>Flavobacteriaceae</taxon>
        <taxon>Mariniflexile</taxon>
    </lineage>
</organism>
<dbReference type="SUPFAM" id="SSF82771">
    <property type="entry name" value="GIY-YIG endonuclease"/>
    <property type="match status" value="1"/>
</dbReference>
<dbReference type="InterPro" id="IPR050190">
    <property type="entry name" value="UPF0213_domain"/>
</dbReference>
<sequence length="131" mass="15445">MRIVLEYVCHAKLVEALLKKNKIVKNYFVYIVKCHDDSFYTGLTNNLERRLFEHNEGIDEYAYTFQRRPVTLVWVEIFSDPNQAIAIEKKIKGWSRRKKQALIDEDWDKLVAYSKNYTQFGKNDGTSTSSV</sequence>
<name>A0ABW3BR63_9FLAO</name>
<dbReference type="PROSITE" id="PS50164">
    <property type="entry name" value="GIY_YIG"/>
    <property type="match status" value="1"/>
</dbReference>
<dbReference type="InterPro" id="IPR000305">
    <property type="entry name" value="GIY-YIG_endonuc"/>
</dbReference>
<dbReference type="RefSeq" id="WP_379940711.1">
    <property type="nucleotide sequence ID" value="NZ_JBHTIB010000008.1"/>
</dbReference>
<dbReference type="Gene3D" id="3.40.1440.10">
    <property type="entry name" value="GIY-YIG endonuclease"/>
    <property type="match status" value="1"/>
</dbReference>
<feature type="domain" description="GIY-YIG" evidence="2">
    <location>
        <begin position="25"/>
        <end position="101"/>
    </location>
</feature>
<keyword evidence="4" id="KW-1185">Reference proteome</keyword>
<comment type="caution">
    <text evidence="3">The sequence shown here is derived from an EMBL/GenBank/DDBJ whole genome shotgun (WGS) entry which is preliminary data.</text>
</comment>
<evidence type="ECO:0000313" key="3">
    <source>
        <dbReference type="EMBL" id="MFD0835501.1"/>
    </source>
</evidence>
<dbReference type="EMBL" id="JBHTIB010000008">
    <property type="protein sequence ID" value="MFD0835501.1"/>
    <property type="molecule type" value="Genomic_DNA"/>
</dbReference>
<protein>
    <submittedName>
        <fullName evidence="3">GIY-YIG nuclease family protein</fullName>
    </submittedName>
</protein>
<accession>A0ABW3BR63</accession>
<evidence type="ECO:0000259" key="2">
    <source>
        <dbReference type="PROSITE" id="PS50164"/>
    </source>
</evidence>
<reference evidence="4" key="1">
    <citation type="journal article" date="2019" name="Int. J. Syst. Evol. Microbiol.">
        <title>The Global Catalogue of Microorganisms (GCM) 10K type strain sequencing project: providing services to taxonomists for standard genome sequencing and annotation.</title>
        <authorList>
            <consortium name="The Broad Institute Genomics Platform"/>
            <consortium name="The Broad Institute Genome Sequencing Center for Infectious Disease"/>
            <person name="Wu L."/>
            <person name="Ma J."/>
        </authorList>
    </citation>
    <scope>NUCLEOTIDE SEQUENCE [LARGE SCALE GENOMIC DNA]</scope>
    <source>
        <strain evidence="4">CCUG 60529</strain>
    </source>
</reference>
<dbReference type="PANTHER" id="PTHR34477:SF1">
    <property type="entry name" value="UPF0213 PROTEIN YHBQ"/>
    <property type="match status" value="1"/>
</dbReference>
<evidence type="ECO:0000313" key="4">
    <source>
        <dbReference type="Proteomes" id="UP001597011"/>
    </source>
</evidence>
<dbReference type="Proteomes" id="UP001597011">
    <property type="component" value="Unassembled WGS sequence"/>
</dbReference>
<dbReference type="PANTHER" id="PTHR34477">
    <property type="entry name" value="UPF0213 PROTEIN YHBQ"/>
    <property type="match status" value="1"/>
</dbReference>
<dbReference type="CDD" id="cd10456">
    <property type="entry name" value="GIY-YIG_UPF0213"/>
    <property type="match status" value="1"/>
</dbReference>
<comment type="similarity">
    <text evidence="1">Belongs to the UPF0213 family.</text>
</comment>
<proteinExistence type="inferred from homology"/>
<evidence type="ECO:0000256" key="1">
    <source>
        <dbReference type="ARBA" id="ARBA00007435"/>
    </source>
</evidence>
<gene>
    <name evidence="3" type="ORF">ACFQ0I_07005</name>
</gene>
<dbReference type="Pfam" id="PF01541">
    <property type="entry name" value="GIY-YIG"/>
    <property type="match status" value="1"/>
</dbReference>
<dbReference type="InterPro" id="IPR035901">
    <property type="entry name" value="GIY-YIG_endonuc_sf"/>
</dbReference>